<dbReference type="EMBL" id="JBIACJ010000009">
    <property type="protein sequence ID" value="MFE8697942.1"/>
    <property type="molecule type" value="Genomic_DNA"/>
</dbReference>
<feature type="region of interest" description="Disordered" evidence="1">
    <location>
        <begin position="243"/>
        <end position="284"/>
    </location>
</feature>
<evidence type="ECO:0000313" key="2">
    <source>
        <dbReference type="EMBL" id="MFE8697942.1"/>
    </source>
</evidence>
<dbReference type="RefSeq" id="WP_389221863.1">
    <property type="nucleotide sequence ID" value="NZ_JBIACJ010000009.1"/>
</dbReference>
<feature type="compositionally biased region" description="Polar residues" evidence="1">
    <location>
        <begin position="264"/>
        <end position="273"/>
    </location>
</feature>
<sequence>MATNSALKNQLANKQESVTKQVSAQSLGLKGLLNAPTMQKKFEQVLAKKAPQFMASILNLYNGDVSLQKAEPMSIISSAMVAASLDLPVDKNLGYAWIVPFYDTKKGFHAAQFQLGYKGYIQLALRTGQYKGINVIEVREGELKKWNRLTEEIDIDLDAAISEKVIGYCGYFKLSNGFEKTVYWTRDQVEAHRIKHNKMKDKKALNNVWKSDYDAMAMKTVLRNMLGKWGILSIEMQKAFSEDEQEREIKDITNEAEEMDDFNTGASDSNNEPSVEAEIIDADPKKKLEKKVANKMSAQDSLDIEFEDAQ</sequence>
<dbReference type="Proteomes" id="UP001601058">
    <property type="component" value="Unassembled WGS sequence"/>
</dbReference>
<proteinExistence type="predicted"/>
<reference evidence="2 3" key="1">
    <citation type="submission" date="2024-08" db="EMBL/GenBank/DDBJ databases">
        <title>Two novel Cytobacillus novel species.</title>
        <authorList>
            <person name="Liu G."/>
        </authorList>
    </citation>
    <scope>NUCLEOTIDE SEQUENCE [LARGE SCALE GENOMIC DNA]</scope>
    <source>
        <strain evidence="2 3">FJAT-53684</strain>
    </source>
</reference>
<organism evidence="2 3">
    <name type="scientific">Cytobacillus mangrovibacter</name>
    <dbReference type="NCBI Taxonomy" id="3299024"/>
    <lineage>
        <taxon>Bacteria</taxon>
        <taxon>Bacillati</taxon>
        <taxon>Bacillota</taxon>
        <taxon>Bacilli</taxon>
        <taxon>Bacillales</taxon>
        <taxon>Bacillaceae</taxon>
        <taxon>Cytobacillus</taxon>
    </lineage>
</organism>
<protein>
    <submittedName>
        <fullName evidence="2">Recombinase RecT</fullName>
    </submittedName>
</protein>
<accession>A0ABW6K2Y0</accession>
<gene>
    <name evidence="2" type="ORF">ACFYKT_16495</name>
</gene>
<dbReference type="InterPro" id="IPR018330">
    <property type="entry name" value="RecT_fam"/>
</dbReference>
<comment type="caution">
    <text evidence="2">The sequence shown here is derived from an EMBL/GenBank/DDBJ whole genome shotgun (WGS) entry which is preliminary data.</text>
</comment>
<evidence type="ECO:0000256" key="1">
    <source>
        <dbReference type="SAM" id="MobiDB-lite"/>
    </source>
</evidence>
<feature type="region of interest" description="Disordered" evidence="1">
    <location>
        <begin position="291"/>
        <end position="310"/>
    </location>
</feature>
<evidence type="ECO:0000313" key="3">
    <source>
        <dbReference type="Proteomes" id="UP001601058"/>
    </source>
</evidence>
<name>A0ABW6K2Y0_9BACI</name>
<dbReference type="Pfam" id="PF03837">
    <property type="entry name" value="RecT"/>
    <property type="match status" value="1"/>
</dbReference>
<dbReference type="InterPro" id="IPR004590">
    <property type="entry name" value="ssDNA_annealing_RecT"/>
</dbReference>
<keyword evidence="3" id="KW-1185">Reference proteome</keyword>
<dbReference type="NCBIfam" id="TIGR00616">
    <property type="entry name" value="rect"/>
    <property type="match status" value="1"/>
</dbReference>